<dbReference type="Gene3D" id="2.120.10.30">
    <property type="entry name" value="TolB, C-terminal domain"/>
    <property type="match status" value="1"/>
</dbReference>
<dbReference type="eggNOG" id="COG4257">
    <property type="taxonomic scope" value="Bacteria"/>
</dbReference>
<feature type="signal peptide" evidence="1">
    <location>
        <begin position="1"/>
        <end position="18"/>
    </location>
</feature>
<keyword evidence="1" id="KW-0732">Signal</keyword>
<dbReference type="InterPro" id="IPR011042">
    <property type="entry name" value="6-blade_b-propeller_TolB-like"/>
</dbReference>
<dbReference type="PANTHER" id="PTHR40274:SF3">
    <property type="entry name" value="VIRGINIAMYCIN B LYASE"/>
    <property type="match status" value="1"/>
</dbReference>
<dbReference type="EMBL" id="CP007139">
    <property type="protein sequence ID" value="AIE86314.1"/>
    <property type="molecule type" value="Genomic_DNA"/>
</dbReference>
<dbReference type="HOGENOM" id="CLU_902395_0_0_0"/>
<reference evidence="2 3" key="1">
    <citation type="journal article" date="2014" name="PLoS ONE">
        <title>The first complete genome sequence of the class fimbriimonadia in the phylum armatimonadetes.</title>
        <authorList>
            <person name="Hu Z.Y."/>
            <person name="Wang Y.Z."/>
            <person name="Im W.T."/>
            <person name="Wang S.Y."/>
            <person name="Zhao G.P."/>
            <person name="Zheng H.J."/>
            <person name="Quan Z.X."/>
        </authorList>
    </citation>
    <scope>NUCLEOTIDE SEQUENCE [LARGE SCALE GENOMIC DNA]</scope>
    <source>
        <strain evidence="2">Gsoil 348</strain>
    </source>
</reference>
<accession>A0A068NXF3</accession>
<keyword evidence="3" id="KW-1185">Reference proteome</keyword>
<evidence type="ECO:0000313" key="3">
    <source>
        <dbReference type="Proteomes" id="UP000027982"/>
    </source>
</evidence>
<dbReference type="RefSeq" id="WP_025229714.1">
    <property type="nucleotide sequence ID" value="NZ_CP007139.1"/>
</dbReference>
<dbReference type="OrthoDB" id="476591at2"/>
<dbReference type="PROSITE" id="PS51257">
    <property type="entry name" value="PROKAR_LIPOPROTEIN"/>
    <property type="match status" value="1"/>
</dbReference>
<organism evidence="2 3">
    <name type="scientific">Fimbriimonas ginsengisoli Gsoil 348</name>
    <dbReference type="NCBI Taxonomy" id="661478"/>
    <lineage>
        <taxon>Bacteria</taxon>
        <taxon>Bacillati</taxon>
        <taxon>Armatimonadota</taxon>
        <taxon>Fimbriimonadia</taxon>
        <taxon>Fimbriimonadales</taxon>
        <taxon>Fimbriimonadaceae</taxon>
        <taxon>Fimbriimonas</taxon>
    </lineage>
</organism>
<sequence>MRRFVLFAYVVALAMALAGCGGSGSGSSTHEELLVGSSGNGKILRYNAATGAYLGVFAQGGPLVSPNGLGQLPTGEVVVGDFVNHKILLYSQKGAFERELGTLAGTPFDLLVLPNGDFLVSENFSPSPAPHPTGRVVKYTNGAFHTFIEGGPLNGPDGMAIGPDGNLYLSSQDSFQVLKYNVNTGALLGVVTEGDPLGTPNAGPSGLAFGPDGNLYVTQHDTNPVATTNGMVLRYNGTTGAFMDFIVPEHSGGISGPIGVGFTPSGNLLVTSAATNELLAYALNGVPAGVFATSPDLQGPIYFTKVRR</sequence>
<protein>
    <submittedName>
        <fullName evidence="2">Putative lipoprotein</fullName>
    </submittedName>
</protein>
<proteinExistence type="predicted"/>
<feature type="chain" id="PRO_5001651985" evidence="1">
    <location>
        <begin position="19"/>
        <end position="308"/>
    </location>
</feature>
<dbReference type="InterPro" id="IPR051344">
    <property type="entry name" value="Vgb"/>
</dbReference>
<evidence type="ECO:0000313" key="2">
    <source>
        <dbReference type="EMBL" id="AIE86314.1"/>
    </source>
</evidence>
<keyword evidence="2" id="KW-0449">Lipoprotein</keyword>
<dbReference type="STRING" id="661478.OP10G_2946"/>
<dbReference type="Gene3D" id="2.130.10.10">
    <property type="entry name" value="YVTN repeat-like/Quinoprotein amine dehydrogenase"/>
    <property type="match status" value="1"/>
</dbReference>
<evidence type="ECO:0000256" key="1">
    <source>
        <dbReference type="SAM" id="SignalP"/>
    </source>
</evidence>
<dbReference type="Proteomes" id="UP000027982">
    <property type="component" value="Chromosome"/>
</dbReference>
<gene>
    <name evidence="2" type="ORF">OP10G_2946</name>
</gene>
<dbReference type="PANTHER" id="PTHR40274">
    <property type="entry name" value="VIRGINIAMYCIN B LYASE"/>
    <property type="match status" value="1"/>
</dbReference>
<dbReference type="InterPro" id="IPR015943">
    <property type="entry name" value="WD40/YVTN_repeat-like_dom_sf"/>
</dbReference>
<name>A0A068NXF3_FIMGI</name>
<dbReference type="AlphaFoldDB" id="A0A068NXF3"/>
<dbReference type="KEGG" id="fgi:OP10G_2946"/>
<dbReference type="SUPFAM" id="SSF63829">
    <property type="entry name" value="Calcium-dependent phosphotriesterase"/>
    <property type="match status" value="1"/>
</dbReference>